<reference evidence="1" key="1">
    <citation type="submission" date="2021-02" db="EMBL/GenBank/DDBJ databases">
        <authorList>
            <person name="Dougan E. K."/>
            <person name="Rhodes N."/>
            <person name="Thang M."/>
            <person name="Chan C."/>
        </authorList>
    </citation>
    <scope>NUCLEOTIDE SEQUENCE</scope>
</reference>
<organism evidence="1 2">
    <name type="scientific">Symbiodinium necroappetens</name>
    <dbReference type="NCBI Taxonomy" id="1628268"/>
    <lineage>
        <taxon>Eukaryota</taxon>
        <taxon>Sar</taxon>
        <taxon>Alveolata</taxon>
        <taxon>Dinophyceae</taxon>
        <taxon>Suessiales</taxon>
        <taxon>Symbiodiniaceae</taxon>
        <taxon>Symbiodinium</taxon>
    </lineage>
</organism>
<sequence length="220" mass="24841">MLEVVNKEFQSYGLELEGAAGEFLKTSGKWKSNFQRDMLRKCTACKVPVTKLPIPVMHNDVVTRRQLPLLLPHELLPWLVKHGALPVDEPASAAVSKFWAHARDVGMPVNGATDLHIPLYMWGADAQFTENQDKLVAVAMGRVLETSKDARLTVWPLFTFQQGYSVGHGTLNAFMEEVVKSLNILFEHGVMVETPSGERKRVYAAVVQYQGDWKWHKDRL</sequence>
<dbReference type="Proteomes" id="UP000601435">
    <property type="component" value="Unassembled WGS sequence"/>
</dbReference>
<accession>A0A813CA89</accession>
<proteinExistence type="predicted"/>
<name>A0A813CA89_9DINO</name>
<protein>
    <submittedName>
        <fullName evidence="1">Uncharacterized protein</fullName>
    </submittedName>
</protein>
<evidence type="ECO:0000313" key="1">
    <source>
        <dbReference type="EMBL" id="CAE7939447.1"/>
    </source>
</evidence>
<gene>
    <name evidence="1" type="ORF">SNEC2469_LOCUS33518</name>
</gene>
<dbReference type="AlphaFoldDB" id="A0A813CA89"/>
<comment type="caution">
    <text evidence="1">The sequence shown here is derived from an EMBL/GenBank/DDBJ whole genome shotgun (WGS) entry which is preliminary data.</text>
</comment>
<keyword evidence="2" id="KW-1185">Reference proteome</keyword>
<dbReference type="OrthoDB" id="411835at2759"/>
<evidence type="ECO:0000313" key="2">
    <source>
        <dbReference type="Proteomes" id="UP000601435"/>
    </source>
</evidence>
<dbReference type="EMBL" id="CAJNJA010088847">
    <property type="protein sequence ID" value="CAE7939447.1"/>
    <property type="molecule type" value="Genomic_DNA"/>
</dbReference>